<evidence type="ECO:0000313" key="1">
    <source>
        <dbReference type="EMBL" id="KAJ3498079.1"/>
    </source>
</evidence>
<accession>A0A9W8JP71</accession>
<name>A0A9W8JP71_9AGAR</name>
<dbReference type="Proteomes" id="UP001148786">
    <property type="component" value="Unassembled WGS sequence"/>
</dbReference>
<protein>
    <submittedName>
        <fullName evidence="1">Uncharacterized protein</fullName>
    </submittedName>
</protein>
<dbReference type="EMBL" id="JANKHO010001820">
    <property type="protein sequence ID" value="KAJ3498079.1"/>
    <property type="molecule type" value="Genomic_DNA"/>
</dbReference>
<gene>
    <name evidence="1" type="ORF">NLJ89_g10264</name>
</gene>
<comment type="caution">
    <text evidence="1">The sequence shown here is derived from an EMBL/GenBank/DDBJ whole genome shotgun (WGS) entry which is preliminary data.</text>
</comment>
<organism evidence="1 2">
    <name type="scientific">Agrocybe chaxingu</name>
    <dbReference type="NCBI Taxonomy" id="84603"/>
    <lineage>
        <taxon>Eukaryota</taxon>
        <taxon>Fungi</taxon>
        <taxon>Dikarya</taxon>
        <taxon>Basidiomycota</taxon>
        <taxon>Agaricomycotina</taxon>
        <taxon>Agaricomycetes</taxon>
        <taxon>Agaricomycetidae</taxon>
        <taxon>Agaricales</taxon>
        <taxon>Agaricineae</taxon>
        <taxon>Strophariaceae</taxon>
        <taxon>Agrocybe</taxon>
    </lineage>
</organism>
<evidence type="ECO:0000313" key="2">
    <source>
        <dbReference type="Proteomes" id="UP001148786"/>
    </source>
</evidence>
<dbReference type="AlphaFoldDB" id="A0A9W8JP71"/>
<reference evidence="1" key="1">
    <citation type="submission" date="2022-07" db="EMBL/GenBank/DDBJ databases">
        <title>Genome Sequence of Agrocybe chaxingu.</title>
        <authorList>
            <person name="Buettner E."/>
        </authorList>
    </citation>
    <scope>NUCLEOTIDE SEQUENCE</scope>
    <source>
        <strain evidence="1">MP-N11</strain>
    </source>
</reference>
<dbReference type="OrthoDB" id="10338581at2759"/>
<keyword evidence="2" id="KW-1185">Reference proteome</keyword>
<sequence length="383" mass="44005">MSSPVLHQYLIECILDAVEQIDPVPRWSKLALTNKAFLHRARKSLYQVLRFSSRDNNNYTMKRLAAFPKVVTDGALFYIRSVELHLKADATLNEWVYSQEMTKVMSIIKSKTPKAFETCLLRGVSRFEDEQLPRTFETNGLFRQDFWNKFVAPYVQVLDLSDLYSMPSTLLACPSLRKLRMSFVTLDIPRGDEMFLPATASAKLKSLVCIESWAAVCSSLGRIIDVSDLEDLILEPDRQILELDDPIAYQEAVKQIVGECKGSLKTLSLFYDYFEESDRFIIHEIDLSEHVNLTLLSFMIPEGWEDGDENGNFQDPEWHNPLLQDVDKILKTIVSEDVARTLLIRLENEEVELTYHGISNFSSRLGETRKVSIESGQMETRKQ</sequence>
<proteinExistence type="predicted"/>